<keyword evidence="3" id="KW-1185">Reference proteome</keyword>
<proteinExistence type="predicted"/>
<evidence type="ECO:0000256" key="1">
    <source>
        <dbReference type="SAM" id="Phobius"/>
    </source>
</evidence>
<evidence type="ECO:0000313" key="3">
    <source>
        <dbReference type="Proteomes" id="UP000015102"/>
    </source>
</evidence>
<dbReference type="EnsemblMetazoa" id="MESCA006754-RA">
    <property type="protein sequence ID" value="MESCA006754-PA"/>
    <property type="gene ID" value="MESCA006754"/>
</dbReference>
<dbReference type="Proteomes" id="UP000015102">
    <property type="component" value="Unassembled WGS sequence"/>
</dbReference>
<keyword evidence="1" id="KW-1133">Transmembrane helix</keyword>
<reference evidence="2" key="2">
    <citation type="submission" date="2015-06" db="UniProtKB">
        <authorList>
            <consortium name="EnsemblMetazoa"/>
        </authorList>
    </citation>
    <scope>IDENTIFICATION</scope>
</reference>
<reference evidence="3" key="1">
    <citation type="submission" date="2013-02" db="EMBL/GenBank/DDBJ databases">
        <authorList>
            <person name="Hughes D."/>
        </authorList>
    </citation>
    <scope>NUCLEOTIDE SEQUENCE</scope>
    <source>
        <strain>Durham</strain>
        <strain evidence="3">NC isolate 2 -- Noor lab</strain>
    </source>
</reference>
<evidence type="ECO:0000313" key="2">
    <source>
        <dbReference type="EnsemblMetazoa" id="MESCA006754-PA"/>
    </source>
</evidence>
<dbReference type="EMBL" id="CAQQ02015275">
    <property type="status" value="NOT_ANNOTATED_CDS"/>
    <property type="molecule type" value="Genomic_DNA"/>
</dbReference>
<sequence>MIFGRTLVALSSDQNLILGAYVCIGVFKGIRTVFLPLIIPSYVDLKRLPAANGLSYLCNGLFSLICGPFLGKLKDVTGYRVTIHIMNSLGILALGIWLIDEMLCGRRKRTSEDEK</sequence>
<dbReference type="SUPFAM" id="SSF103473">
    <property type="entry name" value="MFS general substrate transporter"/>
    <property type="match status" value="1"/>
</dbReference>
<organism evidence="2 3">
    <name type="scientific">Megaselia scalaris</name>
    <name type="common">Humpbacked fly</name>
    <name type="synonym">Phora scalaris</name>
    <dbReference type="NCBI Taxonomy" id="36166"/>
    <lineage>
        <taxon>Eukaryota</taxon>
        <taxon>Metazoa</taxon>
        <taxon>Ecdysozoa</taxon>
        <taxon>Arthropoda</taxon>
        <taxon>Hexapoda</taxon>
        <taxon>Insecta</taxon>
        <taxon>Pterygota</taxon>
        <taxon>Neoptera</taxon>
        <taxon>Endopterygota</taxon>
        <taxon>Diptera</taxon>
        <taxon>Brachycera</taxon>
        <taxon>Muscomorpha</taxon>
        <taxon>Platypezoidea</taxon>
        <taxon>Phoridae</taxon>
        <taxon>Megaseliini</taxon>
        <taxon>Megaselia</taxon>
    </lineage>
</organism>
<feature type="transmembrane region" description="Helical" evidence="1">
    <location>
        <begin position="77"/>
        <end position="99"/>
    </location>
</feature>
<accession>T1GSU2</accession>
<keyword evidence="1" id="KW-0812">Transmembrane</keyword>
<dbReference type="HOGENOM" id="CLU_2111641_0_0_1"/>
<dbReference type="AlphaFoldDB" id="T1GSU2"/>
<evidence type="ECO:0008006" key="4">
    <source>
        <dbReference type="Google" id="ProtNLM"/>
    </source>
</evidence>
<feature type="transmembrane region" description="Helical" evidence="1">
    <location>
        <begin position="16"/>
        <end position="39"/>
    </location>
</feature>
<protein>
    <recommendedName>
        <fullName evidence="4">Major facilitator superfamily (MFS) profile domain-containing protein</fullName>
    </recommendedName>
</protein>
<keyword evidence="1" id="KW-0472">Membrane</keyword>
<dbReference type="InterPro" id="IPR036259">
    <property type="entry name" value="MFS_trans_sf"/>
</dbReference>
<name>T1GSU2_MEGSC</name>
<dbReference type="Gene3D" id="1.20.1250.20">
    <property type="entry name" value="MFS general substrate transporter like domains"/>
    <property type="match status" value="1"/>
</dbReference>